<evidence type="ECO:0000313" key="3">
    <source>
        <dbReference type="EMBL" id="QLL58184.1"/>
    </source>
</evidence>
<evidence type="ECO:0000313" key="4">
    <source>
        <dbReference type="Proteomes" id="UP000510643"/>
    </source>
</evidence>
<dbReference type="Proteomes" id="UP000510643">
    <property type="component" value="Chromosome"/>
</dbReference>
<accession>A0A7H9DSQ3</accession>
<evidence type="ECO:0000256" key="1">
    <source>
        <dbReference type="SAM" id="SignalP"/>
    </source>
</evidence>
<dbReference type="RefSeq" id="WP_180904381.1">
    <property type="nucleotide sequence ID" value="NZ_CP040908.1"/>
</dbReference>
<gene>
    <name evidence="3" type="ORF">FH779_08850</name>
</gene>
<reference evidence="3 4" key="1">
    <citation type="submission" date="2019-06" db="EMBL/GenBank/DDBJ databases">
        <title>Emergence of pandrug resistant Empedobacter falsenii in China.</title>
        <authorList>
            <person name="Dong N."/>
            <person name="Chen S."/>
            <person name="Zhang R."/>
        </authorList>
    </citation>
    <scope>NUCLEOTIDE SEQUENCE [LARGE SCALE GENOMIC DNA]</scope>
    <source>
        <strain evidence="3 4">1681-1</strain>
    </source>
</reference>
<feature type="domain" description="Putative auto-transporter adhesin head GIN" evidence="2">
    <location>
        <begin position="28"/>
        <end position="183"/>
    </location>
</feature>
<evidence type="ECO:0000259" key="2">
    <source>
        <dbReference type="Pfam" id="PF10988"/>
    </source>
</evidence>
<keyword evidence="4" id="KW-1185">Reference proteome</keyword>
<protein>
    <recommendedName>
        <fullName evidence="2">Putative auto-transporter adhesin head GIN domain-containing protein</fullName>
    </recommendedName>
</protein>
<dbReference type="Gene3D" id="2.160.20.120">
    <property type="match status" value="1"/>
</dbReference>
<dbReference type="GeneID" id="78401562"/>
<keyword evidence="1" id="KW-0732">Signal</keyword>
<feature type="chain" id="PRO_5028819475" description="Putative auto-transporter adhesin head GIN domain-containing protein" evidence="1">
    <location>
        <begin position="19"/>
        <end position="272"/>
    </location>
</feature>
<dbReference type="Pfam" id="PF10988">
    <property type="entry name" value="DUF2807"/>
    <property type="match status" value="1"/>
</dbReference>
<dbReference type="EMBL" id="CP040908">
    <property type="protein sequence ID" value="QLL58184.1"/>
    <property type="molecule type" value="Genomic_DNA"/>
</dbReference>
<organism evidence="3 4">
    <name type="scientific">Empedobacter falsenii</name>
    <dbReference type="NCBI Taxonomy" id="343874"/>
    <lineage>
        <taxon>Bacteria</taxon>
        <taxon>Pseudomonadati</taxon>
        <taxon>Bacteroidota</taxon>
        <taxon>Flavobacteriia</taxon>
        <taxon>Flavobacteriales</taxon>
        <taxon>Weeksellaceae</taxon>
        <taxon>Empedobacter</taxon>
    </lineage>
</organism>
<dbReference type="KEGG" id="efal:FH779_08850"/>
<name>A0A7H9DSQ3_9FLAO</name>
<proteinExistence type="predicted"/>
<feature type="signal peptide" evidence="1">
    <location>
        <begin position="1"/>
        <end position="18"/>
    </location>
</feature>
<dbReference type="InterPro" id="IPR021255">
    <property type="entry name" value="DUF2807"/>
</dbReference>
<dbReference type="AlphaFoldDB" id="A0A7H9DSQ3"/>
<sequence length="272" mass="29821">MKNYILLLFNLTTILLNAQVTESRNIENFNEIIGKSGVNINYYNSDSPKVIVETDKKENLNYIITSTKNNVLEVYIDTKNQPNVTISKIDISVYGIALEKISMTSGSKISFEDNFKSNVLRIKETSGAQIVFKSLKTDHLEIDLSSGAQLNGNITSKTITSKMSSGSIWESKINSENTTINISNGAIVSLKGETKQLDIKATSGSISDLKKLNATRANLIANNASSITSWVSEKLLVDANTASKITIKGLPTDITIQRDKLSKVLNENGDSY</sequence>